<reference evidence="1 2" key="1">
    <citation type="journal article" date="2020" name="Syst. Appl. Microbiol.">
        <title>Alienimonas chondri sp. nov., a novel planctomycete isolated from the biofilm of the red alga Chondrus crispus.</title>
        <authorList>
            <person name="Vitorino I."/>
            <person name="Albuquerque L."/>
            <person name="Wiegand S."/>
            <person name="Kallscheuer N."/>
            <person name="da Costa M.S."/>
            <person name="Lobo-da-Cunha A."/>
            <person name="Jogler C."/>
            <person name="Lage O.M."/>
        </authorList>
    </citation>
    <scope>NUCLEOTIDE SEQUENCE [LARGE SCALE GENOMIC DNA]</scope>
    <source>
        <strain evidence="1 2">LzC2</strain>
    </source>
</reference>
<sequence>MAPSTLVTSVVSPSRNTPWFSLAPAPPVPSMVIVAASAPVPVEVIVPMPDA</sequence>
<organism evidence="1 2">
    <name type="scientific">Alienimonas chondri</name>
    <dbReference type="NCBI Taxonomy" id="2681879"/>
    <lineage>
        <taxon>Bacteria</taxon>
        <taxon>Pseudomonadati</taxon>
        <taxon>Planctomycetota</taxon>
        <taxon>Planctomycetia</taxon>
        <taxon>Planctomycetales</taxon>
        <taxon>Planctomycetaceae</taxon>
        <taxon>Alienimonas</taxon>
    </lineage>
</organism>
<keyword evidence="2" id="KW-1185">Reference proteome</keyword>
<dbReference type="EMBL" id="WTPX01000084">
    <property type="protein sequence ID" value="NNJ26562.1"/>
    <property type="molecule type" value="Genomic_DNA"/>
</dbReference>
<evidence type="ECO:0000313" key="2">
    <source>
        <dbReference type="Proteomes" id="UP000609651"/>
    </source>
</evidence>
<evidence type="ECO:0000313" key="1">
    <source>
        <dbReference type="EMBL" id="NNJ26562.1"/>
    </source>
</evidence>
<dbReference type="Proteomes" id="UP000609651">
    <property type="component" value="Unassembled WGS sequence"/>
</dbReference>
<name>A0ABX1VEQ7_9PLAN</name>
<comment type="caution">
    <text evidence="1">The sequence shown here is derived from an EMBL/GenBank/DDBJ whole genome shotgun (WGS) entry which is preliminary data.</text>
</comment>
<accession>A0ABX1VEQ7</accession>
<gene>
    <name evidence="1" type="ORF">LzC2_26510</name>
</gene>
<proteinExistence type="predicted"/>
<protein>
    <submittedName>
        <fullName evidence="1">Uncharacterized protein</fullName>
    </submittedName>
</protein>